<dbReference type="AlphaFoldDB" id="A0A2N5VI29"/>
<sequence>MHLHYALGGGTPAWTASETCATNTNPISVDSASEDAFLEPLLTYDQGDPVSVTYPFTNFSCPTTPNLPGFFDPVDYHQVDDRQIHNLLTCNHEPDRFDCYAFGPQQLTDLYQSTMSAMVSNYNRFPPCNAAKCADCVATFKFINCWTGLCAATKLQ</sequence>
<organism evidence="1 2">
    <name type="scientific">Puccinia coronata f. sp. avenae</name>
    <dbReference type="NCBI Taxonomy" id="200324"/>
    <lineage>
        <taxon>Eukaryota</taxon>
        <taxon>Fungi</taxon>
        <taxon>Dikarya</taxon>
        <taxon>Basidiomycota</taxon>
        <taxon>Pucciniomycotina</taxon>
        <taxon>Pucciniomycetes</taxon>
        <taxon>Pucciniales</taxon>
        <taxon>Pucciniaceae</taxon>
        <taxon>Puccinia</taxon>
    </lineage>
</organism>
<accession>A0A2N5VI29</accession>
<name>A0A2N5VI29_9BASI</name>
<dbReference type="EMBL" id="PGCI01000015">
    <property type="protein sequence ID" value="PLW49649.1"/>
    <property type="molecule type" value="Genomic_DNA"/>
</dbReference>
<evidence type="ECO:0000313" key="1">
    <source>
        <dbReference type="EMBL" id="PLW49649.1"/>
    </source>
</evidence>
<gene>
    <name evidence="1" type="ORF">PCASD_02220</name>
</gene>
<comment type="caution">
    <text evidence="1">The sequence shown here is derived from an EMBL/GenBank/DDBJ whole genome shotgun (WGS) entry which is preliminary data.</text>
</comment>
<proteinExistence type="predicted"/>
<evidence type="ECO:0000313" key="2">
    <source>
        <dbReference type="Proteomes" id="UP000235392"/>
    </source>
</evidence>
<protein>
    <submittedName>
        <fullName evidence="1">Uncharacterized protein</fullName>
    </submittedName>
</protein>
<dbReference type="Proteomes" id="UP000235392">
    <property type="component" value="Unassembled WGS sequence"/>
</dbReference>
<reference evidence="1 2" key="1">
    <citation type="submission" date="2017-11" db="EMBL/GenBank/DDBJ databases">
        <title>De novo assembly and phasing of dikaryotic genomes from two isolates of Puccinia coronata f. sp. avenae, the causal agent of oat crown rust.</title>
        <authorList>
            <person name="Miller M.E."/>
            <person name="Zhang Y."/>
            <person name="Omidvar V."/>
            <person name="Sperschneider J."/>
            <person name="Schwessinger B."/>
            <person name="Raley C."/>
            <person name="Palmer J.M."/>
            <person name="Garnica D."/>
            <person name="Upadhyaya N."/>
            <person name="Rathjen J."/>
            <person name="Taylor J.M."/>
            <person name="Park R.F."/>
            <person name="Dodds P.N."/>
            <person name="Hirsch C.D."/>
            <person name="Kianian S.F."/>
            <person name="Figueroa M."/>
        </authorList>
    </citation>
    <scope>NUCLEOTIDE SEQUENCE [LARGE SCALE GENOMIC DNA]</scope>
    <source>
        <strain evidence="1">12SD80</strain>
    </source>
</reference>